<feature type="domain" description="RRM" evidence="11">
    <location>
        <begin position="192"/>
        <end position="274"/>
    </location>
</feature>
<evidence type="ECO:0000259" key="11">
    <source>
        <dbReference type="PROSITE" id="PS50102"/>
    </source>
</evidence>
<dbReference type="PANTHER" id="PTHR15225">
    <property type="entry name" value="INTERFERON-INDUCED PROTEIN 35/NMI N-MYC/STAT INTERACTING PROTEIN"/>
    <property type="match status" value="1"/>
</dbReference>
<comment type="similarity">
    <text evidence="4">Belongs to the NMI family.</text>
</comment>
<dbReference type="SUPFAM" id="SSF54928">
    <property type="entry name" value="RNA-binding domain, RBD"/>
    <property type="match status" value="1"/>
</dbReference>
<dbReference type="InterPro" id="IPR035979">
    <property type="entry name" value="RBD_domain_sf"/>
</dbReference>
<organism evidence="12 13">
    <name type="scientific">Anas platyrhynchos platyrhynchos</name>
    <name type="common">Northern mallard</name>
    <dbReference type="NCBI Taxonomy" id="8840"/>
    <lineage>
        <taxon>Eukaryota</taxon>
        <taxon>Metazoa</taxon>
        <taxon>Chordata</taxon>
        <taxon>Craniata</taxon>
        <taxon>Vertebrata</taxon>
        <taxon>Euteleostomi</taxon>
        <taxon>Archelosauria</taxon>
        <taxon>Archosauria</taxon>
        <taxon>Dinosauria</taxon>
        <taxon>Saurischia</taxon>
        <taxon>Theropoda</taxon>
        <taxon>Coelurosauria</taxon>
        <taxon>Aves</taxon>
        <taxon>Neognathae</taxon>
        <taxon>Galloanserae</taxon>
        <taxon>Anseriformes</taxon>
        <taxon>Anatidae</taxon>
        <taxon>Anatinae</taxon>
        <taxon>Anas</taxon>
    </lineage>
</organism>
<keyword evidence="13" id="KW-1185">Reference proteome</keyword>
<evidence type="ECO:0000256" key="1">
    <source>
        <dbReference type="ARBA" id="ARBA00004123"/>
    </source>
</evidence>
<comment type="subcellular location">
    <subcellularLocation>
        <location evidence="2">Cytoplasm</location>
    </subcellularLocation>
    <subcellularLocation>
        <location evidence="1">Nucleus</location>
    </subcellularLocation>
    <subcellularLocation>
        <location evidence="3">Secreted</location>
    </subcellularLocation>
</comment>
<evidence type="ECO:0000256" key="4">
    <source>
        <dbReference type="ARBA" id="ARBA00010081"/>
    </source>
</evidence>
<dbReference type="InterPro" id="IPR009909">
    <property type="entry name" value="Nmi/IFP35_dom"/>
</dbReference>
<evidence type="ECO:0000313" key="13">
    <source>
        <dbReference type="Proteomes" id="UP000016666"/>
    </source>
</evidence>
<dbReference type="Pfam" id="PF07292">
    <property type="entry name" value="NID"/>
    <property type="match status" value="2"/>
</dbReference>
<dbReference type="GO" id="GO:0045088">
    <property type="term" value="P:regulation of innate immune response"/>
    <property type="evidence" value="ECO:0007669"/>
    <property type="project" value="UniProtKB-ARBA"/>
</dbReference>
<dbReference type="PROSITE" id="PS50102">
    <property type="entry name" value="RRM"/>
    <property type="match status" value="1"/>
</dbReference>
<dbReference type="GO" id="GO:0005615">
    <property type="term" value="C:extracellular space"/>
    <property type="evidence" value="ECO:0007669"/>
    <property type="project" value="UniProtKB-ARBA"/>
</dbReference>
<evidence type="ECO:0000256" key="3">
    <source>
        <dbReference type="ARBA" id="ARBA00004613"/>
    </source>
</evidence>
<proteinExistence type="inferred from homology"/>
<sequence length="526" mass="60361">MKVEFTHMEDTKDDFPDNNTRCVFSVTSKIPFKLNQNQALLAFEDAEVAQRLIKMGKHSLHLDRKTTDVKAVPFTLGMGIKFELHITISGKKIDVSEIPELSLPDDWVRDKLELNFYKSKDGGGEVENVKYDKKSRTAVITFLKPGVANGFVRSTKCPFTVNGRQYRLHVSPSTNVHLEKLQDTGRAAKSARTVVISGVPDGVLKDDVMSDILVIHFQKSKNNGGDVEDIIYPTREKGVAYVTFEDQEVVESVLKKNEHRLEDKRLSRYYPLKVTPYFTNVFSSVTSVLNMSVFKDQYVLEDLIQELKKKNTALSFGPLQSNGHISVQGSFPAIKMLRDCLLLKAKSLSEDKNEERKSRQRQKKQQQQCRLTTDTNNFVLDAEREKQVVVLDTDIYLYMKNVLPKKLLANTDVVISDITDGDITTLYLQKTRSRPNAAQVLAFKEEIERQSLKLHNTLCKERIYLEEYTREEKQKYQLMCETLKSHYPSVLVIPYDTHIDVIGNSSEVFEFTREVNKEVQSLFQHR</sequence>
<evidence type="ECO:0000256" key="6">
    <source>
        <dbReference type="ARBA" id="ARBA00022525"/>
    </source>
</evidence>
<reference evidence="12" key="2">
    <citation type="submission" date="2025-08" db="UniProtKB">
        <authorList>
            <consortium name="Ensembl"/>
        </authorList>
    </citation>
    <scope>IDENTIFICATION</scope>
</reference>
<accession>A0A493TD36</accession>
<dbReference type="PANTHER" id="PTHR15225:SF8">
    <property type="entry name" value="RNA-BINDING PROTEIN 43"/>
    <property type="match status" value="1"/>
</dbReference>
<dbReference type="GO" id="GO:0003723">
    <property type="term" value="F:RNA binding"/>
    <property type="evidence" value="ECO:0007669"/>
    <property type="project" value="UniProtKB-UniRule"/>
</dbReference>
<reference evidence="12" key="3">
    <citation type="submission" date="2025-09" db="UniProtKB">
        <authorList>
            <consortium name="Ensembl"/>
        </authorList>
    </citation>
    <scope>IDENTIFICATION</scope>
</reference>
<evidence type="ECO:0000256" key="10">
    <source>
        <dbReference type="PROSITE-ProRule" id="PRU00176"/>
    </source>
</evidence>
<keyword evidence="8" id="KW-0391">Immunity</keyword>
<name>A0A493TD36_ANAPP</name>
<dbReference type="FunFam" id="3.30.70.330:FF:000300">
    <property type="entry name" value="Interferon-induced protein 35"/>
    <property type="match status" value="1"/>
</dbReference>
<keyword evidence="5" id="KW-0963">Cytoplasm</keyword>
<keyword evidence="6" id="KW-0964">Secreted</keyword>
<evidence type="ECO:0000256" key="9">
    <source>
        <dbReference type="ARBA" id="ARBA00023242"/>
    </source>
</evidence>
<keyword evidence="10" id="KW-0694">RNA-binding</keyword>
<dbReference type="GO" id="GO:0045087">
    <property type="term" value="P:innate immune response"/>
    <property type="evidence" value="ECO:0007669"/>
    <property type="project" value="UniProtKB-KW"/>
</dbReference>
<dbReference type="Proteomes" id="UP000016666">
    <property type="component" value="Chromosome 7"/>
</dbReference>
<evidence type="ECO:0000256" key="2">
    <source>
        <dbReference type="ARBA" id="ARBA00004496"/>
    </source>
</evidence>
<dbReference type="InterPro" id="IPR000504">
    <property type="entry name" value="RRM_dom"/>
</dbReference>
<protein>
    <submittedName>
        <fullName evidence="12">RNA binding motif protein 43</fullName>
    </submittedName>
</protein>
<dbReference type="GO" id="GO:0005737">
    <property type="term" value="C:cytoplasm"/>
    <property type="evidence" value="ECO:0007669"/>
    <property type="project" value="UniProtKB-SubCell"/>
</dbReference>
<dbReference type="GeneTree" id="ENSGT00530000063686"/>
<evidence type="ECO:0000256" key="7">
    <source>
        <dbReference type="ARBA" id="ARBA00022588"/>
    </source>
</evidence>
<keyword evidence="9" id="KW-0539">Nucleus</keyword>
<reference evidence="12 13" key="1">
    <citation type="submission" date="2017-10" db="EMBL/GenBank/DDBJ databases">
        <title>A new Pekin duck reference genome.</title>
        <authorList>
            <person name="Hou Z.-C."/>
            <person name="Zhou Z.-K."/>
            <person name="Zhu F."/>
            <person name="Hou S.-S."/>
        </authorList>
    </citation>
    <scope>NUCLEOTIDE SEQUENCE [LARGE SCALE GENOMIC DNA]</scope>
</reference>
<dbReference type="GO" id="GO:0005634">
    <property type="term" value="C:nucleus"/>
    <property type="evidence" value="ECO:0007669"/>
    <property type="project" value="UniProtKB-SubCell"/>
</dbReference>
<evidence type="ECO:0000313" key="12">
    <source>
        <dbReference type="Ensembl" id="ENSAPLP00000023565.1"/>
    </source>
</evidence>
<dbReference type="AlphaFoldDB" id="A0A493TD36"/>
<dbReference type="InterPro" id="IPR012677">
    <property type="entry name" value="Nucleotide-bd_a/b_plait_sf"/>
</dbReference>
<evidence type="ECO:0000256" key="5">
    <source>
        <dbReference type="ARBA" id="ARBA00022490"/>
    </source>
</evidence>
<dbReference type="Ensembl" id="ENSAPLT00000033822.1">
    <property type="protein sequence ID" value="ENSAPLP00000023565.1"/>
    <property type="gene ID" value="ENSAPLG00000006787.2"/>
</dbReference>
<evidence type="ECO:0000256" key="8">
    <source>
        <dbReference type="ARBA" id="ARBA00022859"/>
    </source>
</evidence>
<dbReference type="Gene3D" id="3.30.70.330">
    <property type="match status" value="2"/>
</dbReference>
<dbReference type="CDD" id="cd12546">
    <property type="entry name" value="RRM_RBM43"/>
    <property type="match status" value="1"/>
</dbReference>
<dbReference type="STRING" id="8840.ENSAPLP00000023565"/>
<keyword evidence="7" id="KW-0399">Innate immunity</keyword>